<proteinExistence type="predicted"/>
<reference evidence="2" key="1">
    <citation type="submission" date="2018-05" db="EMBL/GenBank/DDBJ databases">
        <title>Draft genome of Mucuna pruriens seed.</title>
        <authorList>
            <person name="Nnadi N.E."/>
            <person name="Vos R."/>
            <person name="Hasami M.H."/>
            <person name="Devisetty U.K."/>
            <person name="Aguiy J.C."/>
        </authorList>
    </citation>
    <scope>NUCLEOTIDE SEQUENCE [LARGE SCALE GENOMIC DNA]</scope>
    <source>
        <strain evidence="2">JCA_2017</strain>
    </source>
</reference>
<evidence type="ECO:0000256" key="1">
    <source>
        <dbReference type="SAM" id="MobiDB-lite"/>
    </source>
</evidence>
<evidence type="ECO:0000313" key="2">
    <source>
        <dbReference type="EMBL" id="RDY07919.1"/>
    </source>
</evidence>
<protein>
    <recommendedName>
        <fullName evidence="4">Retrotransposon gag domain-containing protein</fullName>
    </recommendedName>
</protein>
<keyword evidence="3" id="KW-1185">Reference proteome</keyword>
<feature type="region of interest" description="Disordered" evidence="1">
    <location>
        <begin position="91"/>
        <end position="112"/>
    </location>
</feature>
<evidence type="ECO:0008006" key="4">
    <source>
        <dbReference type="Google" id="ProtNLM"/>
    </source>
</evidence>
<organism evidence="2 3">
    <name type="scientific">Mucuna pruriens</name>
    <name type="common">Velvet bean</name>
    <name type="synonym">Dolichos pruriens</name>
    <dbReference type="NCBI Taxonomy" id="157652"/>
    <lineage>
        <taxon>Eukaryota</taxon>
        <taxon>Viridiplantae</taxon>
        <taxon>Streptophyta</taxon>
        <taxon>Embryophyta</taxon>
        <taxon>Tracheophyta</taxon>
        <taxon>Spermatophyta</taxon>
        <taxon>Magnoliopsida</taxon>
        <taxon>eudicotyledons</taxon>
        <taxon>Gunneridae</taxon>
        <taxon>Pentapetalae</taxon>
        <taxon>rosids</taxon>
        <taxon>fabids</taxon>
        <taxon>Fabales</taxon>
        <taxon>Fabaceae</taxon>
        <taxon>Papilionoideae</taxon>
        <taxon>50 kb inversion clade</taxon>
        <taxon>NPAAA clade</taxon>
        <taxon>indigoferoid/millettioid clade</taxon>
        <taxon>Phaseoleae</taxon>
        <taxon>Mucuna</taxon>
    </lineage>
</organism>
<dbReference type="PANTHER" id="PTHR32108">
    <property type="entry name" value="DNA-DIRECTED RNA POLYMERASE SUBUNIT ALPHA"/>
    <property type="match status" value="1"/>
</dbReference>
<gene>
    <name evidence="2" type="ORF">CR513_07906</name>
</gene>
<accession>A0A371HYR9</accession>
<dbReference type="EMBL" id="QJKJ01001374">
    <property type="protein sequence ID" value="RDY07919.1"/>
    <property type="molecule type" value="Genomic_DNA"/>
</dbReference>
<dbReference type="Proteomes" id="UP000257109">
    <property type="component" value="Unassembled WGS sequence"/>
</dbReference>
<sequence length="183" mass="20908">MVRKENETFKGHAQCWMEITAQVQPPLSKKELVTTFIDILQSPFYDKMIGNVSPNFSNLVIIRERVEMGMRSGRIALRIATTNANKHLRSTNKRKEGETNTIASTPNLPNQNHITYYQPQSTYHPQVTTISQSTYHQSSQPRMTFQPPLLQPLQPPYPKNYDLNAKCDYHASTIACKDNEGDP</sequence>
<dbReference type="PANTHER" id="PTHR32108:SF9">
    <property type="entry name" value="REVERSE TRANSCRIPTASE RNASE H-LIKE DOMAIN-CONTAINING PROTEIN"/>
    <property type="match status" value="1"/>
</dbReference>
<dbReference type="OrthoDB" id="1750196at2759"/>
<name>A0A371HYR9_MUCPR</name>
<dbReference type="AlphaFoldDB" id="A0A371HYR9"/>
<comment type="caution">
    <text evidence="2">The sequence shown here is derived from an EMBL/GenBank/DDBJ whole genome shotgun (WGS) entry which is preliminary data.</text>
</comment>
<feature type="compositionally biased region" description="Polar residues" evidence="1">
    <location>
        <begin position="99"/>
        <end position="112"/>
    </location>
</feature>
<evidence type="ECO:0000313" key="3">
    <source>
        <dbReference type="Proteomes" id="UP000257109"/>
    </source>
</evidence>
<feature type="non-terminal residue" evidence="2">
    <location>
        <position position="1"/>
    </location>
</feature>